<dbReference type="Pfam" id="PF04325">
    <property type="entry name" value="DUF465"/>
    <property type="match status" value="1"/>
</dbReference>
<dbReference type="Gene3D" id="6.10.280.50">
    <property type="match status" value="1"/>
</dbReference>
<organism evidence="1 2">
    <name type="scientific">Shewanella schlegeliana</name>
    <dbReference type="NCBI Taxonomy" id="190308"/>
    <lineage>
        <taxon>Bacteria</taxon>
        <taxon>Pseudomonadati</taxon>
        <taxon>Pseudomonadota</taxon>
        <taxon>Gammaproteobacteria</taxon>
        <taxon>Alteromonadales</taxon>
        <taxon>Shewanellaceae</taxon>
        <taxon>Shewanella</taxon>
    </lineage>
</organism>
<accession>A0ABS1T0J5</accession>
<reference evidence="1 2" key="1">
    <citation type="submission" date="2021-01" db="EMBL/GenBank/DDBJ databases">
        <title>Genome sequence of Shewanella schlegeliana JCM 11561.</title>
        <authorList>
            <person name="Zhang H."/>
            <person name="Li C."/>
        </authorList>
    </citation>
    <scope>NUCLEOTIDE SEQUENCE [LARGE SCALE GENOMIC DNA]</scope>
    <source>
        <strain evidence="1 2">JCM 11561</strain>
    </source>
</reference>
<dbReference type="InterPro" id="IPR038444">
    <property type="entry name" value="DUF465_sf"/>
</dbReference>
<dbReference type="Proteomes" id="UP000604898">
    <property type="component" value="Unassembled WGS sequence"/>
</dbReference>
<keyword evidence="2" id="KW-1185">Reference proteome</keyword>
<evidence type="ECO:0000313" key="1">
    <source>
        <dbReference type="EMBL" id="MBL4914302.1"/>
    </source>
</evidence>
<sequence length="80" mass="9351">MLGENHSIMHEFPEYQDTIVKLCQSDDTFAQDTKRYNTLDKEIRELELKGAPIDDTAMHQLKLDRAELKDSLFHRLSTNT</sequence>
<protein>
    <submittedName>
        <fullName evidence="1">YdcH family protein</fullName>
    </submittedName>
</protein>
<proteinExistence type="predicted"/>
<gene>
    <name evidence="1" type="ORF">JMA39_14430</name>
</gene>
<dbReference type="InterPro" id="IPR007420">
    <property type="entry name" value="DUF465"/>
</dbReference>
<comment type="caution">
    <text evidence="1">The sequence shown here is derived from an EMBL/GenBank/DDBJ whole genome shotgun (WGS) entry which is preliminary data.</text>
</comment>
<evidence type="ECO:0000313" key="2">
    <source>
        <dbReference type="Proteomes" id="UP000604898"/>
    </source>
</evidence>
<dbReference type="RefSeq" id="WP_202722558.1">
    <property type="nucleotide sequence ID" value="NZ_BPEX01000020.1"/>
</dbReference>
<dbReference type="EMBL" id="JAESVD010000008">
    <property type="protein sequence ID" value="MBL4914302.1"/>
    <property type="molecule type" value="Genomic_DNA"/>
</dbReference>
<name>A0ABS1T0J5_9GAMM</name>